<organism evidence="1 2">
    <name type="scientific">Penicillium nordicum</name>
    <dbReference type="NCBI Taxonomy" id="229535"/>
    <lineage>
        <taxon>Eukaryota</taxon>
        <taxon>Fungi</taxon>
        <taxon>Dikarya</taxon>
        <taxon>Ascomycota</taxon>
        <taxon>Pezizomycotina</taxon>
        <taxon>Eurotiomycetes</taxon>
        <taxon>Eurotiomycetidae</taxon>
        <taxon>Eurotiales</taxon>
        <taxon>Aspergillaceae</taxon>
        <taxon>Penicillium</taxon>
    </lineage>
</organism>
<keyword evidence="2" id="KW-1185">Reference proteome</keyword>
<proteinExistence type="predicted"/>
<accession>A0A0M9WCD8</accession>
<protein>
    <submittedName>
        <fullName evidence="1">Uncharacterized protein</fullName>
    </submittedName>
</protein>
<reference evidence="1 2" key="1">
    <citation type="submission" date="2015-08" db="EMBL/GenBank/DDBJ databases">
        <title>Genome sequencing of Penicillium nordicum.</title>
        <authorList>
            <person name="Nguyen H.D."/>
            <person name="Seifert K.A."/>
        </authorList>
    </citation>
    <scope>NUCLEOTIDE SEQUENCE [LARGE SCALE GENOMIC DNA]</scope>
    <source>
        <strain evidence="1 2">DAOMC 185683</strain>
    </source>
</reference>
<evidence type="ECO:0000313" key="2">
    <source>
        <dbReference type="Proteomes" id="UP000037696"/>
    </source>
</evidence>
<gene>
    <name evidence="1" type="ORF">ACN38_g9634</name>
</gene>
<dbReference type="AlphaFoldDB" id="A0A0M9WCD8"/>
<dbReference type="Proteomes" id="UP000037696">
    <property type="component" value="Unassembled WGS sequence"/>
</dbReference>
<name>A0A0M9WCD8_9EURO</name>
<comment type="caution">
    <text evidence="1">The sequence shown here is derived from an EMBL/GenBank/DDBJ whole genome shotgun (WGS) entry which is preliminary data.</text>
</comment>
<sequence>MINSDEMSTCRSREIQHMLPTPKSNSINKKVNHGIHSYTLLLMTWYIYKRNTIKYRQISSILSISSNMNLQKSNSECRDGR</sequence>
<dbReference type="EMBL" id="LHQQ01000199">
    <property type="protein sequence ID" value="KOS39535.1"/>
    <property type="molecule type" value="Genomic_DNA"/>
</dbReference>
<evidence type="ECO:0000313" key="1">
    <source>
        <dbReference type="EMBL" id="KOS39535.1"/>
    </source>
</evidence>